<dbReference type="InterPro" id="IPR012292">
    <property type="entry name" value="Globin/Proto"/>
</dbReference>
<keyword evidence="8" id="KW-1185">Reference proteome</keyword>
<dbReference type="InterPro" id="IPR001486">
    <property type="entry name" value="Hemoglobin_trunc"/>
</dbReference>
<dbReference type="Gene3D" id="1.10.490.10">
    <property type="entry name" value="Globins"/>
    <property type="match status" value="1"/>
</dbReference>
<dbReference type="RefSeq" id="WP_093040987.1">
    <property type="nucleotide sequence ID" value="NZ_FNQR01000001.1"/>
</dbReference>
<dbReference type="Proteomes" id="UP000198584">
    <property type="component" value="Unassembled WGS sequence"/>
</dbReference>
<evidence type="ECO:0000313" key="8">
    <source>
        <dbReference type="Proteomes" id="UP000198584"/>
    </source>
</evidence>
<evidence type="ECO:0000256" key="6">
    <source>
        <dbReference type="ARBA" id="ARBA00034496"/>
    </source>
</evidence>
<dbReference type="GO" id="GO:0020037">
    <property type="term" value="F:heme binding"/>
    <property type="evidence" value="ECO:0007669"/>
    <property type="project" value="InterPro"/>
</dbReference>
<dbReference type="SUPFAM" id="SSF46458">
    <property type="entry name" value="Globin-like"/>
    <property type="match status" value="1"/>
</dbReference>
<accession>A0A1H3VMK4</accession>
<dbReference type="Pfam" id="PF01152">
    <property type="entry name" value="Bac_globin"/>
    <property type="match status" value="1"/>
</dbReference>
<keyword evidence="2" id="KW-0813">Transport</keyword>
<dbReference type="CDD" id="cd14772">
    <property type="entry name" value="TrHb2_Bs-trHb-like_O"/>
    <property type="match status" value="1"/>
</dbReference>
<reference evidence="7 8" key="1">
    <citation type="submission" date="2016-10" db="EMBL/GenBank/DDBJ databases">
        <authorList>
            <person name="de Groot N.N."/>
        </authorList>
    </citation>
    <scope>NUCLEOTIDE SEQUENCE [LARGE SCALE GENOMIC DNA]</scope>
    <source>
        <strain evidence="7 8">CCM7597</strain>
    </source>
</reference>
<dbReference type="FunFam" id="1.10.490.10:FF:000004">
    <property type="entry name" value="Group 2 hemoglobin yjbI"/>
    <property type="match status" value="1"/>
</dbReference>
<dbReference type="PROSITE" id="PS01213">
    <property type="entry name" value="GLOBIN_FAM_2"/>
    <property type="match status" value="1"/>
</dbReference>
<evidence type="ECO:0000256" key="5">
    <source>
        <dbReference type="ARBA" id="ARBA00023004"/>
    </source>
</evidence>
<keyword evidence="5" id="KW-0408">Iron</keyword>
<name>A0A1H3VMK4_9BACI</name>
<evidence type="ECO:0000256" key="4">
    <source>
        <dbReference type="ARBA" id="ARBA00022723"/>
    </source>
</evidence>
<comment type="cofactor">
    <cofactor evidence="1">
        <name>heme</name>
        <dbReference type="ChEBI" id="CHEBI:30413"/>
    </cofactor>
</comment>
<evidence type="ECO:0000256" key="3">
    <source>
        <dbReference type="ARBA" id="ARBA00022617"/>
    </source>
</evidence>
<dbReference type="EMBL" id="FNQR01000001">
    <property type="protein sequence ID" value="SDZ75474.1"/>
    <property type="molecule type" value="Genomic_DNA"/>
</dbReference>
<dbReference type="InterPro" id="IPR019795">
    <property type="entry name" value="Globin_bac-like_CS"/>
</dbReference>
<dbReference type="GO" id="GO:0005344">
    <property type="term" value="F:oxygen carrier activity"/>
    <property type="evidence" value="ECO:0007669"/>
    <property type="project" value="InterPro"/>
</dbReference>
<evidence type="ECO:0000313" key="7">
    <source>
        <dbReference type="EMBL" id="SDZ75474.1"/>
    </source>
</evidence>
<dbReference type="InterPro" id="IPR044203">
    <property type="entry name" value="GlbO/GLB3-like"/>
</dbReference>
<dbReference type="InterPro" id="IPR009050">
    <property type="entry name" value="Globin-like_sf"/>
</dbReference>
<protein>
    <submittedName>
        <fullName evidence="7">Hemoglobin</fullName>
    </submittedName>
</protein>
<dbReference type="AlphaFoldDB" id="A0A1H3VMK4"/>
<gene>
    <name evidence="7" type="ORF">SAMN05421743_10172</name>
</gene>
<dbReference type="PANTHER" id="PTHR47366:SF1">
    <property type="entry name" value="TWO-ON-TWO HEMOGLOBIN-3"/>
    <property type="match status" value="1"/>
</dbReference>
<dbReference type="GO" id="GO:0019825">
    <property type="term" value="F:oxygen binding"/>
    <property type="evidence" value="ECO:0007669"/>
    <property type="project" value="InterPro"/>
</dbReference>
<dbReference type="PANTHER" id="PTHR47366">
    <property type="entry name" value="TWO-ON-TWO HEMOGLOBIN-3"/>
    <property type="match status" value="1"/>
</dbReference>
<keyword evidence="3" id="KW-0349">Heme</keyword>
<dbReference type="GO" id="GO:0046872">
    <property type="term" value="F:metal ion binding"/>
    <property type="evidence" value="ECO:0007669"/>
    <property type="project" value="UniProtKB-KW"/>
</dbReference>
<proteinExistence type="inferred from homology"/>
<comment type="similarity">
    <text evidence="6">Belongs to the truncated hemoglobin family. Group II subfamily.</text>
</comment>
<dbReference type="STRING" id="571932.SAMN05421743_10172"/>
<evidence type="ECO:0000256" key="1">
    <source>
        <dbReference type="ARBA" id="ARBA00001971"/>
    </source>
</evidence>
<dbReference type="OrthoDB" id="9790913at2"/>
<keyword evidence="4" id="KW-0479">Metal-binding</keyword>
<sequence>MSVPGTIYEAIGGQQAVFKLVDAFYTKVGSHPDLIPIFPDDLTETARKQKQFLTQFFGGPALYTEEHGHPMLRARHLPFPITPTRRDAWLDCMAAALEEANIEEPYRTAIFERLTMTANHMMNTPEDEKGESM</sequence>
<organism evidence="7 8">
    <name type="scientific">Thalassobacillus cyri</name>
    <dbReference type="NCBI Taxonomy" id="571932"/>
    <lineage>
        <taxon>Bacteria</taxon>
        <taxon>Bacillati</taxon>
        <taxon>Bacillota</taxon>
        <taxon>Bacilli</taxon>
        <taxon>Bacillales</taxon>
        <taxon>Bacillaceae</taxon>
        <taxon>Thalassobacillus</taxon>
    </lineage>
</organism>
<evidence type="ECO:0000256" key="2">
    <source>
        <dbReference type="ARBA" id="ARBA00022448"/>
    </source>
</evidence>